<dbReference type="InterPro" id="IPR002347">
    <property type="entry name" value="SDR_fam"/>
</dbReference>
<dbReference type="Proteomes" id="UP001232063">
    <property type="component" value="Unassembled WGS sequence"/>
</dbReference>
<dbReference type="EMBL" id="JASJOU010000004">
    <property type="protein sequence ID" value="MDJ1502066.1"/>
    <property type="molecule type" value="Genomic_DNA"/>
</dbReference>
<dbReference type="Pfam" id="PF13561">
    <property type="entry name" value="adh_short_C2"/>
    <property type="match status" value="1"/>
</dbReference>
<dbReference type="InterPro" id="IPR020904">
    <property type="entry name" value="Sc_DH/Rdtase_CS"/>
</dbReference>
<dbReference type="PANTHER" id="PTHR24321">
    <property type="entry name" value="DEHYDROGENASES, SHORT CHAIN"/>
    <property type="match status" value="1"/>
</dbReference>
<evidence type="ECO:0000256" key="2">
    <source>
        <dbReference type="ARBA" id="ARBA00023002"/>
    </source>
</evidence>
<dbReference type="PANTHER" id="PTHR24321:SF8">
    <property type="entry name" value="ESTRADIOL 17-BETA-DEHYDROGENASE 8-RELATED"/>
    <property type="match status" value="1"/>
</dbReference>
<protein>
    <submittedName>
        <fullName evidence="3">SDR family oxidoreductase</fullName>
    </submittedName>
</protein>
<reference evidence="3" key="1">
    <citation type="submission" date="2023-05" db="EMBL/GenBank/DDBJ databases">
        <authorList>
            <person name="Zhang X."/>
        </authorList>
    </citation>
    <scope>NUCLEOTIDE SEQUENCE</scope>
    <source>
        <strain evidence="3">BD1B2-1</strain>
    </source>
</reference>
<gene>
    <name evidence="3" type="ORF">QNI22_15475</name>
</gene>
<evidence type="ECO:0000313" key="3">
    <source>
        <dbReference type="EMBL" id="MDJ1502066.1"/>
    </source>
</evidence>
<dbReference type="GO" id="GO:0016491">
    <property type="term" value="F:oxidoreductase activity"/>
    <property type="evidence" value="ECO:0007669"/>
    <property type="project" value="UniProtKB-KW"/>
</dbReference>
<comment type="similarity">
    <text evidence="1">Belongs to the short-chain dehydrogenases/reductases (SDR) family.</text>
</comment>
<evidence type="ECO:0000256" key="1">
    <source>
        <dbReference type="ARBA" id="ARBA00006484"/>
    </source>
</evidence>
<accession>A0AAE3UF59</accession>
<dbReference type="InterPro" id="IPR036291">
    <property type="entry name" value="NAD(P)-bd_dom_sf"/>
</dbReference>
<evidence type="ECO:0000313" key="4">
    <source>
        <dbReference type="Proteomes" id="UP001232063"/>
    </source>
</evidence>
<keyword evidence="2" id="KW-0560">Oxidoreductase</keyword>
<dbReference type="Gene3D" id="3.40.50.720">
    <property type="entry name" value="NAD(P)-binding Rossmann-like Domain"/>
    <property type="match status" value="1"/>
</dbReference>
<dbReference type="PRINTS" id="PR00080">
    <property type="entry name" value="SDRFAMILY"/>
</dbReference>
<keyword evidence="4" id="KW-1185">Reference proteome</keyword>
<dbReference type="SUPFAM" id="SSF51735">
    <property type="entry name" value="NAD(P)-binding Rossmann-fold domains"/>
    <property type="match status" value="1"/>
</dbReference>
<dbReference type="PRINTS" id="PR00081">
    <property type="entry name" value="GDHRDH"/>
</dbReference>
<proteinExistence type="inferred from homology"/>
<name>A0AAE3UF59_9BACT</name>
<sequence length="142" mass="14858">MLETNLTGAFLGIRSVAPSMRKAGGGSIVNVSSIAGLHAIPNLLAYGASKWGLRGLTRTTAYELAHNKIRVNAVHPGIIDTPLAHDLVTGNNLVPVDKFAIPRQASTREISNYVLFVASEDAAFSTASEFVADGGFGLGPIL</sequence>
<dbReference type="AlphaFoldDB" id="A0AAE3UF59"/>
<dbReference type="PROSITE" id="PS00061">
    <property type="entry name" value="ADH_SHORT"/>
    <property type="match status" value="1"/>
</dbReference>
<organism evidence="3 4">
    <name type="scientific">Xanthocytophaga agilis</name>
    <dbReference type="NCBI Taxonomy" id="3048010"/>
    <lineage>
        <taxon>Bacteria</taxon>
        <taxon>Pseudomonadati</taxon>
        <taxon>Bacteroidota</taxon>
        <taxon>Cytophagia</taxon>
        <taxon>Cytophagales</taxon>
        <taxon>Rhodocytophagaceae</taxon>
        <taxon>Xanthocytophaga</taxon>
    </lineage>
</organism>
<dbReference type="RefSeq" id="WP_314511887.1">
    <property type="nucleotide sequence ID" value="NZ_JASJOU010000004.1"/>
</dbReference>
<comment type="caution">
    <text evidence="3">The sequence shown here is derived from an EMBL/GenBank/DDBJ whole genome shotgun (WGS) entry which is preliminary data.</text>
</comment>